<evidence type="ECO:0000313" key="3">
    <source>
        <dbReference type="EMBL" id="CAI9737373.1"/>
    </source>
</evidence>
<feature type="transmembrane region" description="Helical" evidence="2">
    <location>
        <begin position="224"/>
        <end position="250"/>
    </location>
</feature>
<sequence length="309" mass="35585">MESCAQCLKNEFKPENAGLNHEDPSVFVKSQWPFDQRLYVLYRVVVAMGFIAWIIADVIDETEKFYKDRFWIWFIFATNWSFVLLTLTTIVEAICCTYYCVAARGLLDAHYFQSMPIPLKVLWLLYNLAANTAIVITISYWSYIFFMEHSKFLMTNMSKMKHMLNTVYVILDLMIASRPIRIFHMLFPVMLGSIYAIFNATYFLNDGTILDGRHYAYNVLNWNVPAEAIVTCILCIAQTIFSQIVLYHLAAARVWLHSRFYEPHEQLPEHDSEMQSIMSADSTTYLATDSQLDGSSSTAGAVTASNNIH</sequence>
<name>A0AA36BN42_OCTVU</name>
<dbReference type="PANTHER" id="PTHR12242">
    <property type="entry name" value="OS02G0130600 PROTEIN-RELATED"/>
    <property type="match status" value="1"/>
</dbReference>
<gene>
    <name evidence="3" type="ORF">OCTVUL_1B016893</name>
</gene>
<feature type="transmembrane region" description="Helical" evidence="2">
    <location>
        <begin position="71"/>
        <end position="101"/>
    </location>
</feature>
<keyword evidence="2" id="KW-0812">Transmembrane</keyword>
<feature type="transmembrane region" description="Helical" evidence="2">
    <location>
        <begin position="40"/>
        <end position="59"/>
    </location>
</feature>
<evidence type="ECO:0000313" key="4">
    <source>
        <dbReference type="Proteomes" id="UP001162480"/>
    </source>
</evidence>
<evidence type="ECO:0008006" key="5">
    <source>
        <dbReference type="Google" id="ProtNLM"/>
    </source>
</evidence>
<dbReference type="EMBL" id="OX597833">
    <property type="protein sequence ID" value="CAI9737373.1"/>
    <property type="molecule type" value="Genomic_DNA"/>
</dbReference>
<feature type="compositionally biased region" description="Low complexity" evidence="1">
    <location>
        <begin position="294"/>
        <end position="309"/>
    </location>
</feature>
<organism evidence="3 4">
    <name type="scientific">Octopus vulgaris</name>
    <name type="common">Common octopus</name>
    <dbReference type="NCBI Taxonomy" id="6645"/>
    <lineage>
        <taxon>Eukaryota</taxon>
        <taxon>Metazoa</taxon>
        <taxon>Spiralia</taxon>
        <taxon>Lophotrochozoa</taxon>
        <taxon>Mollusca</taxon>
        <taxon>Cephalopoda</taxon>
        <taxon>Coleoidea</taxon>
        <taxon>Octopodiformes</taxon>
        <taxon>Octopoda</taxon>
        <taxon>Incirrata</taxon>
        <taxon>Octopodidae</taxon>
        <taxon>Octopus</taxon>
    </lineage>
</organism>
<evidence type="ECO:0000256" key="1">
    <source>
        <dbReference type="SAM" id="MobiDB-lite"/>
    </source>
</evidence>
<feature type="transmembrane region" description="Helical" evidence="2">
    <location>
        <begin position="182"/>
        <end position="204"/>
    </location>
</feature>
<reference evidence="3" key="1">
    <citation type="submission" date="2023-08" db="EMBL/GenBank/DDBJ databases">
        <authorList>
            <person name="Alioto T."/>
            <person name="Alioto T."/>
            <person name="Gomez Garrido J."/>
        </authorList>
    </citation>
    <scope>NUCLEOTIDE SEQUENCE</scope>
</reference>
<dbReference type="GO" id="GO:0016020">
    <property type="term" value="C:membrane"/>
    <property type="evidence" value="ECO:0007669"/>
    <property type="project" value="TreeGrafter"/>
</dbReference>
<keyword evidence="4" id="KW-1185">Reference proteome</keyword>
<dbReference type="AlphaFoldDB" id="A0AA36BN42"/>
<keyword evidence="2" id="KW-1133">Transmembrane helix</keyword>
<feature type="region of interest" description="Disordered" evidence="1">
    <location>
        <begin position="290"/>
        <end position="309"/>
    </location>
</feature>
<evidence type="ECO:0000256" key="2">
    <source>
        <dbReference type="SAM" id="Phobius"/>
    </source>
</evidence>
<dbReference type="PANTHER" id="PTHR12242:SF1">
    <property type="entry name" value="MYND-TYPE DOMAIN-CONTAINING PROTEIN"/>
    <property type="match status" value="1"/>
</dbReference>
<feature type="transmembrane region" description="Helical" evidence="2">
    <location>
        <begin position="121"/>
        <end position="146"/>
    </location>
</feature>
<keyword evidence="2" id="KW-0472">Membrane</keyword>
<dbReference type="Pfam" id="PF21534">
    <property type="entry name" value="Rost"/>
    <property type="match status" value="1"/>
</dbReference>
<protein>
    <recommendedName>
        <fullName evidence="5">Protein rolling stone</fullName>
    </recommendedName>
</protein>
<dbReference type="Proteomes" id="UP001162480">
    <property type="component" value="Chromosome 20"/>
</dbReference>
<proteinExistence type="predicted"/>
<accession>A0AA36BN42</accession>
<dbReference type="InterPro" id="IPR049352">
    <property type="entry name" value="Rost"/>
</dbReference>